<dbReference type="InterPro" id="IPR014718">
    <property type="entry name" value="GH-type_carb-bd"/>
</dbReference>
<dbReference type="PANTHER" id="PTHR11122:SF13">
    <property type="entry name" value="GLUCOSE-6-PHOSPHATE 1-EPIMERASE"/>
    <property type="match status" value="1"/>
</dbReference>
<organism evidence="5 6">
    <name type="scientific">Microbulbifer elongatus</name>
    <dbReference type="NCBI Taxonomy" id="86173"/>
    <lineage>
        <taxon>Bacteria</taxon>
        <taxon>Pseudomonadati</taxon>
        <taxon>Pseudomonadota</taxon>
        <taxon>Gammaproteobacteria</taxon>
        <taxon>Cellvibrionales</taxon>
        <taxon>Microbulbiferaceae</taxon>
        <taxon>Microbulbifer</taxon>
    </lineage>
</organism>
<evidence type="ECO:0000313" key="5">
    <source>
        <dbReference type="EMBL" id="MCQ3828137.1"/>
    </source>
</evidence>
<keyword evidence="6" id="KW-1185">Reference proteome</keyword>
<gene>
    <name evidence="5" type="ORF">HXX02_01620</name>
</gene>
<keyword evidence="3 4" id="KW-0413">Isomerase</keyword>
<reference evidence="5" key="1">
    <citation type="thesis" date="2020" institute="Technische Universitat Dresden" country="Dresden, Germany">
        <title>The Agarolytic System of Microbulbifer elongatus PORT2, Isolated from Batu Karas, Pangandaran West Java Indonesia.</title>
        <authorList>
            <person name="Anggraeni S.R."/>
        </authorList>
    </citation>
    <scope>NUCLEOTIDE SEQUENCE</scope>
    <source>
        <strain evidence="5">PORT2</strain>
    </source>
</reference>
<protein>
    <recommendedName>
        <fullName evidence="4">Putative glucose-6-phosphate 1-epimerase</fullName>
        <ecNumber evidence="4">5.1.3.15</ecNumber>
    </recommendedName>
</protein>
<dbReference type="InterPro" id="IPR008183">
    <property type="entry name" value="Aldose_1/G6P_1-epimerase"/>
</dbReference>
<evidence type="ECO:0000256" key="3">
    <source>
        <dbReference type="ARBA" id="ARBA00023235"/>
    </source>
</evidence>
<comment type="catalytic activity">
    <reaction evidence="1">
        <text>alpha-D-glucose 6-phosphate = beta-D-glucose 6-phosphate</text>
        <dbReference type="Rhea" id="RHEA:16249"/>
        <dbReference type="ChEBI" id="CHEBI:58225"/>
        <dbReference type="ChEBI" id="CHEBI:58247"/>
        <dbReference type="EC" id="5.1.3.15"/>
    </reaction>
</comment>
<evidence type="ECO:0000313" key="6">
    <source>
        <dbReference type="Proteomes" id="UP001205566"/>
    </source>
</evidence>
<dbReference type="PIRSF" id="PIRSF016020">
    <property type="entry name" value="PHexose_mutarotase"/>
    <property type="match status" value="1"/>
</dbReference>
<dbReference type="InterPro" id="IPR011013">
    <property type="entry name" value="Gal_mutarotase_sf_dom"/>
</dbReference>
<dbReference type="Proteomes" id="UP001205566">
    <property type="component" value="Unassembled WGS sequence"/>
</dbReference>
<dbReference type="SUPFAM" id="SSF74650">
    <property type="entry name" value="Galactose mutarotase-like"/>
    <property type="match status" value="1"/>
</dbReference>
<proteinExistence type="inferred from homology"/>
<dbReference type="Gene3D" id="2.70.98.10">
    <property type="match status" value="1"/>
</dbReference>
<dbReference type="EMBL" id="JACASI010000010">
    <property type="protein sequence ID" value="MCQ3828137.1"/>
    <property type="molecule type" value="Genomic_DNA"/>
</dbReference>
<dbReference type="CDD" id="cd09020">
    <property type="entry name" value="D-hex-6-P-epi_like"/>
    <property type="match status" value="1"/>
</dbReference>
<dbReference type="RefSeq" id="WP_255873009.1">
    <property type="nucleotide sequence ID" value="NZ_JACASI010000010.1"/>
</dbReference>
<name>A0ABT1NXX5_9GAMM</name>
<dbReference type="Pfam" id="PF01263">
    <property type="entry name" value="Aldose_epim"/>
    <property type="match status" value="1"/>
</dbReference>
<evidence type="ECO:0000256" key="4">
    <source>
        <dbReference type="PIRNR" id="PIRNR016020"/>
    </source>
</evidence>
<dbReference type="PANTHER" id="PTHR11122">
    <property type="entry name" value="APOSPORY-ASSOCIATED PROTEIN C-RELATED"/>
    <property type="match status" value="1"/>
</dbReference>
<comment type="caution">
    <text evidence="5">The sequence shown here is derived from an EMBL/GenBank/DDBJ whole genome shotgun (WGS) entry which is preliminary data.</text>
</comment>
<evidence type="ECO:0000256" key="2">
    <source>
        <dbReference type="ARBA" id="ARBA00005866"/>
    </source>
</evidence>
<dbReference type="EC" id="5.1.3.15" evidence="4"/>
<dbReference type="InterPro" id="IPR025532">
    <property type="entry name" value="G6P_1-epimerase"/>
</dbReference>
<accession>A0ABT1NXX5</accession>
<comment type="similarity">
    <text evidence="2 4">Belongs to the glucose-6-phosphate 1-epimerase family.</text>
</comment>
<sequence length="287" mass="31060">MAALDYLTRTDSGALYGKPGLDLLVVETGLCRAVIALQGAQVLEFTARGRAPLLWLSPSASFTPEAAVRGGVPLCLPWFGENRSDPSKPKHGLVRARLWTLEGSEEQADGEVRLTFSFEHGGDALFADSFACSLTIGLGKSLTFALELTNTAERAVEYSWALHSYFAVADVKDVQVEGLSGVEYLDKTRDFARDQLEGNQAFTGEVDRVFEQAPAEQTIITPNPIKARSENCHTVITWNPGAELAATTGDIGADYTGFVCVEHGNAFADSWRLDAGESARARLELSR</sequence>
<evidence type="ECO:0000256" key="1">
    <source>
        <dbReference type="ARBA" id="ARBA00001096"/>
    </source>
</evidence>